<dbReference type="Proteomes" id="UP000824135">
    <property type="component" value="Unassembled WGS sequence"/>
</dbReference>
<evidence type="ECO:0000256" key="2">
    <source>
        <dbReference type="ARBA" id="ARBA00022741"/>
    </source>
</evidence>
<organism evidence="8 9">
    <name type="scientific">Candidatus Borkfalkia excrementavium</name>
    <dbReference type="NCBI Taxonomy" id="2838505"/>
    <lineage>
        <taxon>Bacteria</taxon>
        <taxon>Bacillati</taxon>
        <taxon>Bacillota</taxon>
        <taxon>Clostridia</taxon>
        <taxon>Christensenellales</taxon>
        <taxon>Christensenellaceae</taxon>
        <taxon>Candidatus Borkfalkia</taxon>
    </lineage>
</organism>
<accession>A0A9D1ZAY2</accession>
<dbReference type="GO" id="GO:0046314">
    <property type="term" value="P:phosphocreatine biosynthetic process"/>
    <property type="evidence" value="ECO:0007669"/>
    <property type="project" value="InterPro"/>
</dbReference>
<dbReference type="EMBL" id="DXCO01000026">
    <property type="protein sequence ID" value="HIY78038.1"/>
    <property type="molecule type" value="Genomic_DNA"/>
</dbReference>
<keyword evidence="2 5" id="KW-0547">Nucleotide-binding</keyword>
<evidence type="ECO:0000313" key="9">
    <source>
        <dbReference type="Proteomes" id="UP000824135"/>
    </source>
</evidence>
<evidence type="ECO:0000256" key="1">
    <source>
        <dbReference type="ARBA" id="ARBA00022679"/>
    </source>
</evidence>
<feature type="binding site" evidence="5">
    <location>
        <position position="117"/>
    </location>
    <ligand>
        <name>ATP</name>
        <dbReference type="ChEBI" id="CHEBI:30616"/>
    </ligand>
</feature>
<feature type="binding site" evidence="5">
    <location>
        <begin position="13"/>
        <end position="17"/>
    </location>
    <ligand>
        <name>ATP</name>
        <dbReference type="ChEBI" id="CHEBI:30616"/>
    </ligand>
</feature>
<proteinExistence type="inferred from homology"/>
<dbReference type="Pfam" id="PF00217">
    <property type="entry name" value="ATP-gua_Ptrans"/>
    <property type="match status" value="1"/>
</dbReference>
<sequence>MKPISNIDSTVISSRIRLARNLAGFPFPNRICDLTQALEIIRLVHGAASGVRAFNLYYMSEILEGVALSLRDDHLISAELIANKDYGAALIDEGDEEDPEDFCGKVSIMINEEDHLREQLIVKGLNLSRAYQTLSGMDDELSKTLRFAFDGKLGYLTACPTNLGTGLRASVMLFLPGLTRMKKMKSVISEVSRLGHTVRGVYGEGSAAEGYMYQISNEVTLGVDEEYILSEVQKAVLEIVNLESHARRALVSRDKIGVKDACRRALGILTHCERISFAEFIRLISEVKLGAAVGFVKVKDISLLDDLIAAVRPANLSILSDGLSEKERDVLRAQKCRETLQKSAE</sequence>
<evidence type="ECO:0000256" key="5">
    <source>
        <dbReference type="PROSITE-ProRule" id="PRU00843"/>
    </source>
</evidence>
<reference evidence="8" key="2">
    <citation type="submission" date="2021-04" db="EMBL/GenBank/DDBJ databases">
        <authorList>
            <person name="Gilroy R."/>
        </authorList>
    </citation>
    <scope>NUCLEOTIDE SEQUENCE</scope>
    <source>
        <strain evidence="8">CHK199-9574</strain>
    </source>
</reference>
<evidence type="ECO:0000313" key="8">
    <source>
        <dbReference type="EMBL" id="HIY78038.1"/>
    </source>
</evidence>
<dbReference type="PANTHER" id="PTHR11547:SF38">
    <property type="entry name" value="ARGININE KINASE 1-RELATED"/>
    <property type="match status" value="1"/>
</dbReference>
<feature type="binding site" evidence="5">
    <location>
        <position position="74"/>
    </location>
    <ligand>
        <name>ATP</name>
        <dbReference type="ChEBI" id="CHEBI:30616"/>
    </ligand>
</feature>
<dbReference type="InterPro" id="IPR014746">
    <property type="entry name" value="Gln_synth/guanido_kin_cat_dom"/>
</dbReference>
<gene>
    <name evidence="8" type="ORF">H9728_03245</name>
</gene>
<reference evidence="8" key="1">
    <citation type="journal article" date="2021" name="PeerJ">
        <title>Extensive microbial diversity within the chicken gut microbiome revealed by metagenomics and culture.</title>
        <authorList>
            <person name="Gilroy R."/>
            <person name="Ravi A."/>
            <person name="Getino M."/>
            <person name="Pursley I."/>
            <person name="Horton D.L."/>
            <person name="Alikhan N.F."/>
            <person name="Baker D."/>
            <person name="Gharbi K."/>
            <person name="Hall N."/>
            <person name="Watson M."/>
            <person name="Adriaenssens E.M."/>
            <person name="Foster-Nyarko E."/>
            <person name="Jarju S."/>
            <person name="Secka A."/>
            <person name="Antonio M."/>
            <person name="Oren A."/>
            <person name="Chaudhuri R.R."/>
            <person name="La Ragione R."/>
            <person name="Hildebrand F."/>
            <person name="Pallen M.J."/>
        </authorList>
    </citation>
    <scope>NUCLEOTIDE SEQUENCE</scope>
    <source>
        <strain evidence="8">CHK199-9574</strain>
    </source>
</reference>
<dbReference type="InterPro" id="IPR022415">
    <property type="entry name" value="ATP-guanido_PTrfase_AS"/>
</dbReference>
<feature type="binding site" evidence="5">
    <location>
        <begin position="168"/>
        <end position="172"/>
    </location>
    <ligand>
        <name>ATP</name>
        <dbReference type="ChEBI" id="CHEBI:30616"/>
    </ligand>
</feature>
<dbReference type="PROSITE" id="PS51510">
    <property type="entry name" value="PHOSPHAGEN_KINASE_C"/>
    <property type="match status" value="1"/>
</dbReference>
<dbReference type="InterPro" id="IPR023660">
    <property type="entry name" value="Arg_Kinase"/>
</dbReference>
<comment type="similarity">
    <text evidence="5 6">Belongs to the ATP:guanido phosphotransferase family.</text>
</comment>
<dbReference type="GO" id="GO:0004111">
    <property type="term" value="F:creatine kinase activity"/>
    <property type="evidence" value="ECO:0007669"/>
    <property type="project" value="InterPro"/>
</dbReference>
<dbReference type="AlphaFoldDB" id="A0A9D1ZAY2"/>
<dbReference type="CDD" id="cd07930">
    <property type="entry name" value="bacterial_phosphagen_kinase"/>
    <property type="match status" value="1"/>
</dbReference>
<dbReference type="GO" id="GO:0005524">
    <property type="term" value="F:ATP binding"/>
    <property type="evidence" value="ECO:0007669"/>
    <property type="project" value="UniProtKB-UniRule"/>
</dbReference>
<keyword evidence="3 5" id="KW-0418">Kinase</keyword>
<evidence type="ECO:0000256" key="6">
    <source>
        <dbReference type="RuleBase" id="RU000505"/>
    </source>
</evidence>
<protein>
    <recommendedName>
        <fullName evidence="7">Phosphagen kinase C-terminal domain-containing protein</fullName>
    </recommendedName>
</protein>
<dbReference type="GO" id="GO:0005615">
    <property type="term" value="C:extracellular space"/>
    <property type="evidence" value="ECO:0007669"/>
    <property type="project" value="TreeGrafter"/>
</dbReference>
<evidence type="ECO:0000259" key="7">
    <source>
        <dbReference type="PROSITE" id="PS51510"/>
    </source>
</evidence>
<comment type="caution">
    <text evidence="8">The sequence shown here is derived from an EMBL/GenBank/DDBJ whole genome shotgun (WGS) entry which is preliminary data.</text>
</comment>
<keyword evidence="4 5" id="KW-0067">ATP-binding</keyword>
<evidence type="ECO:0000256" key="3">
    <source>
        <dbReference type="ARBA" id="ARBA00022777"/>
    </source>
</evidence>
<name>A0A9D1ZAY2_9FIRM</name>
<feature type="binding site" evidence="5">
    <location>
        <begin position="199"/>
        <end position="204"/>
    </location>
    <ligand>
        <name>ATP</name>
        <dbReference type="ChEBI" id="CHEBI:30616"/>
    </ligand>
</feature>
<evidence type="ECO:0000256" key="4">
    <source>
        <dbReference type="ARBA" id="ARBA00022840"/>
    </source>
</evidence>
<dbReference type="InterPro" id="IPR000749">
    <property type="entry name" value="ATP-guanido_PTrfase"/>
</dbReference>
<dbReference type="InterPro" id="IPR022414">
    <property type="entry name" value="ATP-guanido_PTrfase_cat"/>
</dbReference>
<dbReference type="SUPFAM" id="SSF55931">
    <property type="entry name" value="Glutamine synthetase/guanido kinase"/>
    <property type="match status" value="1"/>
</dbReference>
<dbReference type="PROSITE" id="PS00112">
    <property type="entry name" value="PHOSPHAGEN_KINASE"/>
    <property type="match status" value="1"/>
</dbReference>
<keyword evidence="1 5" id="KW-0808">Transferase</keyword>
<feature type="domain" description="Phosphagen kinase C-terminal" evidence="7">
    <location>
        <begin position="10"/>
        <end position="246"/>
    </location>
</feature>
<dbReference type="PANTHER" id="PTHR11547">
    <property type="entry name" value="ARGININE OR CREATINE KINASE"/>
    <property type="match status" value="1"/>
</dbReference>
<dbReference type="Gene3D" id="3.30.590.10">
    <property type="entry name" value="Glutamine synthetase/guanido kinase, catalytic domain"/>
    <property type="match status" value="1"/>
</dbReference>